<keyword evidence="3" id="KW-1185">Reference proteome</keyword>
<dbReference type="Proteomes" id="UP001143307">
    <property type="component" value="Unassembled WGS sequence"/>
</dbReference>
<name>A0ABT3SSN1_9GAMM</name>
<feature type="region of interest" description="Disordered" evidence="1">
    <location>
        <begin position="251"/>
        <end position="271"/>
    </location>
</feature>
<organism evidence="2 3">
    <name type="scientific">Candidatus Seongchinamella marina</name>
    <dbReference type="NCBI Taxonomy" id="2518990"/>
    <lineage>
        <taxon>Bacteria</taxon>
        <taxon>Pseudomonadati</taxon>
        <taxon>Pseudomonadota</taxon>
        <taxon>Gammaproteobacteria</taxon>
        <taxon>Cellvibrionales</taxon>
        <taxon>Halieaceae</taxon>
        <taxon>Seongchinamella</taxon>
    </lineage>
</organism>
<proteinExistence type="predicted"/>
<feature type="compositionally biased region" description="Gly residues" evidence="1">
    <location>
        <begin position="254"/>
        <end position="271"/>
    </location>
</feature>
<accession>A0ABT3SSN1</accession>
<protein>
    <submittedName>
        <fullName evidence="2">Uncharacterized protein</fullName>
    </submittedName>
</protein>
<dbReference type="RefSeq" id="WP_279251961.1">
    <property type="nucleotide sequence ID" value="NZ_SHNP01000002.1"/>
</dbReference>
<feature type="region of interest" description="Disordered" evidence="1">
    <location>
        <begin position="117"/>
        <end position="144"/>
    </location>
</feature>
<evidence type="ECO:0000313" key="3">
    <source>
        <dbReference type="Proteomes" id="UP001143307"/>
    </source>
</evidence>
<gene>
    <name evidence="2" type="ORF">EYC87_05290</name>
</gene>
<reference evidence="2" key="1">
    <citation type="submission" date="2019-02" db="EMBL/GenBank/DDBJ databases">
        <authorList>
            <person name="Li S.-H."/>
        </authorList>
    </citation>
    <scope>NUCLEOTIDE SEQUENCE</scope>
    <source>
        <strain evidence="2">IMCC8485</strain>
    </source>
</reference>
<dbReference type="EMBL" id="SHNP01000002">
    <property type="protein sequence ID" value="MCX2972998.1"/>
    <property type="molecule type" value="Genomic_DNA"/>
</dbReference>
<evidence type="ECO:0000313" key="2">
    <source>
        <dbReference type="EMBL" id="MCX2972998.1"/>
    </source>
</evidence>
<evidence type="ECO:0000256" key="1">
    <source>
        <dbReference type="SAM" id="MobiDB-lite"/>
    </source>
</evidence>
<comment type="caution">
    <text evidence="2">The sequence shown here is derived from an EMBL/GenBank/DDBJ whole genome shotgun (WGS) entry which is preliminary data.</text>
</comment>
<sequence length="271" mass="30046">MFDFNLSEEEQRRLGNADSINALLSVSSIPEAARAAQLRGREQAAQRLRQQAGRDDMQALMLKDALDRRSGPFDGTGIEAQMLNIMLDPNIPDDDPRKIAARQRLERERTITTPEGVERIPGYDFGGEQPQGDFTPRNPSGDEKRGNLAVTQIEGAEPSGYKPNAMEEMAQEFLPASVATWFTSDPYAMDLAEQRQMLSNTIYLQSGAAASPEEVEKRRLEFFPQANDGADVIKRKQQNLEQFKLDAIEAFRSRGGGPPTLTGGPGDEFLE</sequence>